<keyword evidence="1" id="KW-0472">Membrane</keyword>
<evidence type="ECO:0008006" key="4">
    <source>
        <dbReference type="Google" id="ProtNLM"/>
    </source>
</evidence>
<feature type="transmembrane region" description="Helical" evidence="1">
    <location>
        <begin position="120"/>
        <end position="145"/>
    </location>
</feature>
<evidence type="ECO:0000256" key="1">
    <source>
        <dbReference type="SAM" id="Phobius"/>
    </source>
</evidence>
<keyword evidence="3" id="KW-1185">Reference proteome</keyword>
<evidence type="ECO:0000313" key="2">
    <source>
        <dbReference type="EMBL" id="MCC2033143.1"/>
    </source>
</evidence>
<reference evidence="2" key="1">
    <citation type="submission" date="2021-04" db="EMBL/GenBank/DDBJ databases">
        <title>Microbacterium tenobrionis sp. nov. and Microbacterium allomyrinae sp. nov., isolated from larvae of Tenobrio molitor and Allomyrina dichotoma, respectively.</title>
        <authorList>
            <person name="Lee S.D."/>
        </authorList>
    </citation>
    <scope>NUCLEOTIDE SEQUENCE</scope>
    <source>
        <strain evidence="2">BWT-G7</strain>
    </source>
</reference>
<dbReference type="EMBL" id="JAGTTN010000004">
    <property type="protein sequence ID" value="MCC2033143.1"/>
    <property type="molecule type" value="Genomic_DNA"/>
</dbReference>
<keyword evidence="1" id="KW-1133">Transmembrane helix</keyword>
<feature type="transmembrane region" description="Helical" evidence="1">
    <location>
        <begin position="39"/>
        <end position="65"/>
    </location>
</feature>
<protein>
    <recommendedName>
        <fullName evidence="4">DUF2975 domain-containing protein</fullName>
    </recommendedName>
</protein>
<feature type="transmembrane region" description="Helical" evidence="1">
    <location>
        <begin position="157"/>
        <end position="178"/>
    </location>
</feature>
<comment type="caution">
    <text evidence="2">The sequence shown here is derived from an EMBL/GenBank/DDBJ whole genome shotgun (WGS) entry which is preliminary data.</text>
</comment>
<feature type="transmembrane region" description="Helical" evidence="1">
    <location>
        <begin position="210"/>
        <end position="233"/>
    </location>
</feature>
<feature type="transmembrane region" description="Helical" evidence="1">
    <location>
        <begin position="6"/>
        <end position="27"/>
    </location>
</feature>
<organism evidence="2 3">
    <name type="scientific">Microbacterium allomyrinae</name>
    <dbReference type="NCBI Taxonomy" id="2830666"/>
    <lineage>
        <taxon>Bacteria</taxon>
        <taxon>Bacillati</taxon>
        <taxon>Actinomycetota</taxon>
        <taxon>Actinomycetes</taxon>
        <taxon>Micrococcales</taxon>
        <taxon>Microbacteriaceae</taxon>
        <taxon>Microbacterium</taxon>
    </lineage>
</organism>
<proteinExistence type="predicted"/>
<dbReference type="RefSeq" id="WP_229385110.1">
    <property type="nucleotide sequence ID" value="NZ_JAGTTN010000004.1"/>
</dbReference>
<keyword evidence="1" id="KW-0812">Transmembrane</keyword>
<dbReference type="Proteomes" id="UP001139354">
    <property type="component" value="Unassembled WGS sequence"/>
</dbReference>
<name>A0A9X1LWX3_9MICO</name>
<gene>
    <name evidence="2" type="ORF">KEC57_13230</name>
</gene>
<dbReference type="AlphaFoldDB" id="A0A9X1LWX3"/>
<sequence>MDPLTANLVLVAAPAALLLLAVTIILFRRGRRASTGELTTAESIVISIVGGGAMLNALGCLLRLWSEATWVFSIEPFHVTDLHYQGATPPELLDGVDHIAASGYESVWMDVMGLPAESRWLFYAELVLPVLGALAISVAVAWLSFTLVRERPFVRAFPISIGIAAIAVMVGGIGSQFAGALARSTVIEYLGESHLVGDNTTAPAYDVLTFFWLPLDLAPVGWAFGLALVAAAFQIGTRLQRESDLLV</sequence>
<evidence type="ECO:0000313" key="3">
    <source>
        <dbReference type="Proteomes" id="UP001139354"/>
    </source>
</evidence>
<accession>A0A9X1LWX3</accession>